<reference evidence="4" key="1">
    <citation type="submission" date="2019-06" db="EMBL/GenBank/DDBJ databases">
        <title>Alistipes onderdonkii subsp. vulgaris subsp. nov., Alistipes dispar sp. nov. and Alistipes communis sp. nov., isolated from human faeces, and creation of Alistipes onderdonkii subsp. onderdonkii subsp. nov.</title>
        <authorList>
            <person name="Sakamoto M."/>
            <person name="Ikeyama N."/>
            <person name="Ogata Y."/>
            <person name="Suda W."/>
            <person name="Iino T."/>
            <person name="Hattori M."/>
            <person name="Ohkuma M."/>
        </authorList>
    </citation>
    <scope>NUCLEOTIDE SEQUENCE [LARGE SCALE GENOMIC DNA]</scope>
    <source>
        <strain evidence="4">5CPEGH6</strain>
    </source>
</reference>
<dbReference type="SUPFAM" id="SSF56954">
    <property type="entry name" value="Outer membrane efflux proteins (OEP)"/>
    <property type="match status" value="1"/>
</dbReference>
<evidence type="ECO:0000313" key="3">
    <source>
        <dbReference type="EMBL" id="BBL06100.1"/>
    </source>
</evidence>
<dbReference type="PANTHER" id="PTHR30203:SF33">
    <property type="entry name" value="BLR4455 PROTEIN"/>
    <property type="match status" value="1"/>
</dbReference>
<dbReference type="GO" id="GO:0005886">
    <property type="term" value="C:plasma membrane"/>
    <property type="evidence" value="ECO:0007669"/>
    <property type="project" value="UniProtKB-SubCell"/>
</dbReference>
<keyword evidence="2" id="KW-0812">Transmembrane</keyword>
<dbReference type="GeneID" id="98672710"/>
<dbReference type="KEGG" id="ada:A5CPEGH6_07380"/>
<dbReference type="RefSeq" id="WP_141427946.1">
    <property type="nucleotide sequence ID" value="NZ_AP019736.1"/>
</dbReference>
<dbReference type="NCBIfam" id="TIGR01845">
    <property type="entry name" value="outer_NodT"/>
    <property type="match status" value="1"/>
</dbReference>
<keyword evidence="2" id="KW-0472">Membrane</keyword>
<proteinExistence type="inferred from homology"/>
<keyword evidence="2" id="KW-1134">Transmembrane beta strand</keyword>
<organism evidence="3 4">
    <name type="scientific">Alistipes dispar</name>
    <dbReference type="NCBI Taxonomy" id="2585119"/>
    <lineage>
        <taxon>Bacteria</taxon>
        <taxon>Pseudomonadati</taxon>
        <taxon>Bacteroidota</taxon>
        <taxon>Bacteroidia</taxon>
        <taxon>Bacteroidales</taxon>
        <taxon>Rikenellaceae</taxon>
        <taxon>Alistipes</taxon>
    </lineage>
</organism>
<gene>
    <name evidence="3" type="ORF">A5CPEGH6_07380</name>
</gene>
<keyword evidence="2" id="KW-0732">Signal</keyword>
<evidence type="ECO:0000313" key="4">
    <source>
        <dbReference type="Proteomes" id="UP000319374"/>
    </source>
</evidence>
<protein>
    <submittedName>
        <fullName evidence="3">Membrane protein</fullName>
    </submittedName>
</protein>
<keyword evidence="4" id="KW-1185">Reference proteome</keyword>
<dbReference type="Gene3D" id="2.20.200.10">
    <property type="entry name" value="Outer membrane efflux proteins (OEP)"/>
    <property type="match status" value="1"/>
</dbReference>
<dbReference type="EMBL" id="AP019736">
    <property type="protein sequence ID" value="BBL06100.1"/>
    <property type="molecule type" value="Genomic_DNA"/>
</dbReference>
<keyword evidence="2" id="KW-0449">Lipoprotein</keyword>
<dbReference type="Proteomes" id="UP000319374">
    <property type="component" value="Chromosome"/>
</dbReference>
<dbReference type="PROSITE" id="PS51257">
    <property type="entry name" value="PROKAR_LIPOPROTEIN"/>
    <property type="match status" value="1"/>
</dbReference>
<sequence length="464" mass="51880">MKRIPIYLAALAAAFLCGCSAVRHCKSPELNLPETLSPDQTDSTTVADVAWWRFYGDAALCDLIERTLAANKDMLAAAARVERMRQLYRIDKASRLPVFSASVYANRETNDYYEKPFSNDPEMGAKASVSWELDLWGNLRWAKRRGGAEYLASVEDWRAMRMTLVAEVATAYFELMALDNELAIVRRTLETRREDVHQAKLRFEGGLTAETVYQQAQVEYATTAARIPDLERRIRMMENSISLLAGGYPGGEVRRSGLALNITMPDSLPVGLPSGLLQRRPDVRSSEQQLRAAMAEAGMAYADRFPRLTFTLTGGVENSELTGFFRSPFSYVAGAIAAPVFGFGRRQAKYRAALAAYDEARLAYEKKVLEVFKETDDAIVTYRNVRRTAELNVTLRDAASKYVKLANIQYRGGNINYIDVLDAQRRYLDAQIGLSNAVRDEHLALVQLYKALGGGWTMPDGGRK</sequence>
<feature type="signal peptide" evidence="2">
    <location>
        <begin position="1"/>
        <end position="25"/>
    </location>
</feature>
<feature type="chain" id="PRO_5021510704" evidence="2">
    <location>
        <begin position="26"/>
        <end position="464"/>
    </location>
</feature>
<dbReference type="InterPro" id="IPR003423">
    <property type="entry name" value="OMP_efflux"/>
</dbReference>
<keyword evidence="2" id="KW-0564">Palmitate</keyword>
<accession>A0A4Y1WYT6</accession>
<dbReference type="AlphaFoldDB" id="A0A4Y1WYT6"/>
<name>A0A4Y1WYT6_9BACT</name>
<dbReference type="InterPro" id="IPR010131">
    <property type="entry name" value="MdtP/NodT-like"/>
</dbReference>
<dbReference type="OrthoDB" id="9770517at2"/>
<comment type="similarity">
    <text evidence="1 2">Belongs to the outer membrane factor (OMF) (TC 1.B.17) family.</text>
</comment>
<dbReference type="Pfam" id="PF02321">
    <property type="entry name" value="OEP"/>
    <property type="match status" value="2"/>
</dbReference>
<comment type="subcellular location">
    <subcellularLocation>
        <location evidence="2">Cell membrane</location>
        <topology evidence="2">Lipid-anchor</topology>
    </subcellularLocation>
</comment>
<evidence type="ECO:0000256" key="2">
    <source>
        <dbReference type="RuleBase" id="RU362097"/>
    </source>
</evidence>
<dbReference type="GO" id="GO:0015562">
    <property type="term" value="F:efflux transmembrane transporter activity"/>
    <property type="evidence" value="ECO:0007669"/>
    <property type="project" value="InterPro"/>
</dbReference>
<dbReference type="Gene3D" id="1.20.1600.10">
    <property type="entry name" value="Outer membrane efflux proteins (OEP)"/>
    <property type="match status" value="1"/>
</dbReference>
<dbReference type="PANTHER" id="PTHR30203">
    <property type="entry name" value="OUTER MEMBRANE CATION EFFLUX PROTEIN"/>
    <property type="match status" value="1"/>
</dbReference>
<evidence type="ECO:0000256" key="1">
    <source>
        <dbReference type="ARBA" id="ARBA00007613"/>
    </source>
</evidence>